<accession>A0A6V8LDU8</accession>
<organism evidence="2 3">
    <name type="scientific">Phytohabitans rumicis</name>
    <dbReference type="NCBI Taxonomy" id="1076125"/>
    <lineage>
        <taxon>Bacteria</taxon>
        <taxon>Bacillati</taxon>
        <taxon>Actinomycetota</taxon>
        <taxon>Actinomycetes</taxon>
        <taxon>Micromonosporales</taxon>
        <taxon>Micromonosporaceae</taxon>
    </lineage>
</organism>
<keyword evidence="3" id="KW-1185">Reference proteome</keyword>
<dbReference type="Pfam" id="PF00652">
    <property type="entry name" value="Ricin_B_lectin"/>
    <property type="match status" value="1"/>
</dbReference>
<reference evidence="2 3" key="2">
    <citation type="submission" date="2020-03" db="EMBL/GenBank/DDBJ databases">
        <authorList>
            <person name="Ichikawa N."/>
            <person name="Kimura A."/>
            <person name="Kitahashi Y."/>
            <person name="Uohara A."/>
        </authorList>
    </citation>
    <scope>NUCLEOTIDE SEQUENCE [LARGE SCALE GENOMIC DNA]</scope>
    <source>
        <strain evidence="2 3">NBRC 108638</strain>
    </source>
</reference>
<protein>
    <recommendedName>
        <fullName evidence="1">Ricin B lectin domain-containing protein</fullName>
    </recommendedName>
</protein>
<proteinExistence type="predicted"/>
<dbReference type="InterPro" id="IPR035992">
    <property type="entry name" value="Ricin_B-like_lectins"/>
</dbReference>
<dbReference type="Proteomes" id="UP000482960">
    <property type="component" value="Unassembled WGS sequence"/>
</dbReference>
<name>A0A6V8LDU8_9ACTN</name>
<dbReference type="Pfam" id="PF14587">
    <property type="entry name" value="Glyco_hydr_30_2"/>
    <property type="match status" value="1"/>
</dbReference>
<dbReference type="Gene3D" id="2.60.40.1180">
    <property type="entry name" value="Golgi alpha-mannosidase II"/>
    <property type="match status" value="1"/>
</dbReference>
<dbReference type="SUPFAM" id="SSF51011">
    <property type="entry name" value="Glycosyl hydrolase domain"/>
    <property type="match status" value="1"/>
</dbReference>
<dbReference type="SUPFAM" id="SSF51445">
    <property type="entry name" value="(Trans)glycosidases"/>
    <property type="match status" value="1"/>
</dbReference>
<comment type="caution">
    <text evidence="2">The sequence shown here is derived from an EMBL/GenBank/DDBJ whole genome shotgun (WGS) entry which is preliminary data.</text>
</comment>
<gene>
    <name evidence="2" type="ORF">Prum_081260</name>
</gene>
<dbReference type="GO" id="GO:0004553">
    <property type="term" value="F:hydrolase activity, hydrolyzing O-glycosyl compounds"/>
    <property type="evidence" value="ECO:0007669"/>
    <property type="project" value="InterPro"/>
</dbReference>
<dbReference type="PANTHER" id="PTHR42767:SF1">
    <property type="entry name" value="ENDO-BETA-1,6-GALACTANASE-LIKE DOMAIN-CONTAINING PROTEIN"/>
    <property type="match status" value="1"/>
</dbReference>
<evidence type="ECO:0000313" key="3">
    <source>
        <dbReference type="Proteomes" id="UP000482960"/>
    </source>
</evidence>
<feature type="domain" description="Ricin B lectin" evidence="1">
    <location>
        <begin position="443"/>
        <end position="569"/>
    </location>
</feature>
<dbReference type="InterPro" id="IPR039743">
    <property type="entry name" value="6GAL/EXGAL"/>
</dbReference>
<dbReference type="InterPro" id="IPR017853">
    <property type="entry name" value="GH"/>
</dbReference>
<dbReference type="InterPro" id="IPR013780">
    <property type="entry name" value="Glyco_hydro_b"/>
</dbReference>
<dbReference type="InterPro" id="IPR000772">
    <property type="entry name" value="Ricin_B_lectin"/>
</dbReference>
<dbReference type="SUPFAM" id="SSF50370">
    <property type="entry name" value="Ricin B-like lectins"/>
    <property type="match status" value="1"/>
</dbReference>
<dbReference type="CDD" id="cd23418">
    <property type="entry name" value="beta-trefoil_Ricin_XLN-like"/>
    <property type="match status" value="1"/>
</dbReference>
<dbReference type="EMBL" id="BLPG01000001">
    <property type="protein sequence ID" value="GFJ94484.1"/>
    <property type="molecule type" value="Genomic_DNA"/>
</dbReference>
<evidence type="ECO:0000313" key="2">
    <source>
        <dbReference type="EMBL" id="GFJ94484.1"/>
    </source>
</evidence>
<dbReference type="PANTHER" id="PTHR42767">
    <property type="entry name" value="ENDO-BETA-1,6-GALACTANASE"/>
    <property type="match status" value="1"/>
</dbReference>
<evidence type="ECO:0000259" key="1">
    <source>
        <dbReference type="SMART" id="SM00458"/>
    </source>
</evidence>
<dbReference type="InterPro" id="IPR039514">
    <property type="entry name" value="6GAL-like"/>
</dbReference>
<reference evidence="2 3" key="1">
    <citation type="submission" date="2020-03" db="EMBL/GenBank/DDBJ databases">
        <title>Whole genome shotgun sequence of Phytohabitans rumicis NBRC 108638.</title>
        <authorList>
            <person name="Komaki H."/>
            <person name="Tamura T."/>
        </authorList>
    </citation>
    <scope>NUCLEOTIDE SEQUENCE [LARGE SCALE GENOMIC DNA]</scope>
    <source>
        <strain evidence="2 3">NBRC 108638</strain>
    </source>
</reference>
<sequence>MNFAPSVQQNVANLLFSGSGLALSAYRYNIGGGGTAVTTPARAPQTFRTSSGAYDWNRDPGGRLFLQYAAQAGVPDLIGFVNSAPSVWTSNGQSCGGTLVSGSTQAYATYLADIAAHFDGLGQHLDYLSPMNEPTNSFSGCGQEGMLVPVAQRDDVVRTVGATLASRGLTTAISADESSAVSGFNSEVPQWIGQSGTAQYVSNLAHHTYDNPNDAARTAAMNVGRTNGKKTWASEICCFTGIGGGWAQGYDPTITGGLAISEKIFRDFSVTYDSAFHWWVALASGIGCDPVASPGCQNSANSSGWSDGLIYYDPNYASNGNQSLYLTKRYYALGQYSKFVRPGAVRYNVTGAPSGVQVSAFDHNGQWTLVVNNVNTASTSLTVHFNAKSNVSAGSAYRTSATENWASVAGPTVSGSTVSATLPARSITTYVLNQTGGGSSSITSPLTGVASGKCLEVPGGATANSTQTAIYTCNGGTNQSWTYTAASELRVYGNKCLEAYQQGTADGTRAVIYDCNGGVNQRWRTNANGQLVGEQSGKCVDVTGASTANGALLILWTCHGGTNQAWQRP</sequence>
<dbReference type="SMART" id="SM00458">
    <property type="entry name" value="RICIN"/>
    <property type="match status" value="1"/>
</dbReference>
<dbReference type="PROSITE" id="PS50231">
    <property type="entry name" value="RICIN_B_LECTIN"/>
    <property type="match status" value="1"/>
</dbReference>
<dbReference type="Gene3D" id="3.20.20.80">
    <property type="entry name" value="Glycosidases"/>
    <property type="match status" value="1"/>
</dbReference>
<dbReference type="AlphaFoldDB" id="A0A6V8LDU8"/>
<dbReference type="Gene3D" id="2.80.10.50">
    <property type="match status" value="1"/>
</dbReference>